<evidence type="ECO:0000256" key="2">
    <source>
        <dbReference type="ARBA" id="ARBA00023015"/>
    </source>
</evidence>
<sequence>MIEDDPETASLITLLLEECGFTVHTAANGEAGVAAAREHRPVLVTMDLGLPGMDGFEATRRIRQFSDAYILVISGANTEPDLIMAFGAGADDYLTKPFRPRVLQARIQSVQRRPRRGPGGAAGAARPVLERQGLVMDPWARIVSADGAEVTLTPTEFDLLRLLLEGGRRVRGRAQLALLLAGHSLRGGGAVSSIDDKTIDVYICNLRRKLGDRLEGRRWIQTLRGAGYRLAPVP</sequence>
<dbReference type="AlphaFoldDB" id="A0A328HGW0"/>
<evidence type="ECO:0000256" key="3">
    <source>
        <dbReference type="ARBA" id="ARBA00023125"/>
    </source>
</evidence>
<keyword evidence="4" id="KW-0804">Transcription</keyword>
<dbReference type="Gene3D" id="1.10.10.10">
    <property type="entry name" value="Winged helix-like DNA-binding domain superfamily/Winged helix DNA-binding domain"/>
    <property type="match status" value="1"/>
</dbReference>
<dbReference type="CDD" id="cd00383">
    <property type="entry name" value="trans_reg_C"/>
    <property type="match status" value="1"/>
</dbReference>
<evidence type="ECO:0000256" key="5">
    <source>
        <dbReference type="PROSITE-ProRule" id="PRU00169"/>
    </source>
</evidence>
<dbReference type="InterPro" id="IPR001789">
    <property type="entry name" value="Sig_transdc_resp-reg_receiver"/>
</dbReference>
<feature type="DNA-binding region" description="OmpR/PhoB-type" evidence="6">
    <location>
        <begin position="126"/>
        <end position="232"/>
    </location>
</feature>
<dbReference type="SUPFAM" id="SSF52172">
    <property type="entry name" value="CheY-like"/>
    <property type="match status" value="1"/>
</dbReference>
<dbReference type="GO" id="GO:0005829">
    <property type="term" value="C:cytosol"/>
    <property type="evidence" value="ECO:0007669"/>
    <property type="project" value="TreeGrafter"/>
</dbReference>
<dbReference type="InterPro" id="IPR001867">
    <property type="entry name" value="OmpR/PhoB-type_DNA-bd"/>
</dbReference>
<dbReference type="GO" id="GO:0032993">
    <property type="term" value="C:protein-DNA complex"/>
    <property type="evidence" value="ECO:0007669"/>
    <property type="project" value="TreeGrafter"/>
</dbReference>
<dbReference type="Proteomes" id="UP000249166">
    <property type="component" value="Unassembled WGS sequence"/>
</dbReference>
<evidence type="ECO:0000313" key="10">
    <source>
        <dbReference type="Proteomes" id="UP000249166"/>
    </source>
</evidence>
<reference evidence="9 10" key="1">
    <citation type="submission" date="2018-04" db="EMBL/GenBank/DDBJ databases">
        <title>Bacteria isolated from cave deposits of Manipur.</title>
        <authorList>
            <person name="Sahoo D."/>
            <person name="Sarangthem I."/>
            <person name="Nandeibam J."/>
        </authorList>
    </citation>
    <scope>NUCLEOTIDE SEQUENCE [LARGE SCALE GENOMIC DNA]</scope>
    <source>
        <strain evidence="10">mrc11</strain>
    </source>
</reference>
<dbReference type="PANTHER" id="PTHR48111">
    <property type="entry name" value="REGULATOR OF RPOS"/>
    <property type="match status" value="1"/>
</dbReference>
<dbReference type="GO" id="GO:0000156">
    <property type="term" value="F:phosphorelay response regulator activity"/>
    <property type="evidence" value="ECO:0007669"/>
    <property type="project" value="TreeGrafter"/>
</dbReference>
<dbReference type="PROSITE" id="PS51755">
    <property type="entry name" value="OMPR_PHOB"/>
    <property type="match status" value="1"/>
</dbReference>
<dbReference type="PANTHER" id="PTHR48111:SF4">
    <property type="entry name" value="DNA-BINDING DUAL TRANSCRIPTIONAL REGULATOR OMPR"/>
    <property type="match status" value="1"/>
</dbReference>
<dbReference type="SUPFAM" id="SSF46894">
    <property type="entry name" value="C-terminal effector domain of the bipartite response regulators"/>
    <property type="match status" value="1"/>
</dbReference>
<name>A0A328HGW0_ARTGO</name>
<dbReference type="InterPro" id="IPR016032">
    <property type="entry name" value="Sig_transdc_resp-reg_C-effctor"/>
</dbReference>
<dbReference type="SMART" id="SM00862">
    <property type="entry name" value="Trans_reg_C"/>
    <property type="match status" value="1"/>
</dbReference>
<dbReference type="CDD" id="cd17574">
    <property type="entry name" value="REC_OmpR"/>
    <property type="match status" value="1"/>
</dbReference>
<dbReference type="EMBL" id="QLNP01000074">
    <property type="protein sequence ID" value="RAM37381.1"/>
    <property type="molecule type" value="Genomic_DNA"/>
</dbReference>
<evidence type="ECO:0000256" key="1">
    <source>
        <dbReference type="ARBA" id="ARBA00022553"/>
    </source>
</evidence>
<dbReference type="OrthoDB" id="9793549at2"/>
<evidence type="ECO:0000259" key="7">
    <source>
        <dbReference type="PROSITE" id="PS50110"/>
    </source>
</evidence>
<feature type="domain" description="Response regulatory" evidence="7">
    <location>
        <begin position="1"/>
        <end position="111"/>
    </location>
</feature>
<feature type="modified residue" description="4-aspartylphosphate" evidence="5">
    <location>
        <position position="47"/>
    </location>
</feature>
<feature type="domain" description="OmpR/PhoB-type" evidence="8">
    <location>
        <begin position="126"/>
        <end position="232"/>
    </location>
</feature>
<evidence type="ECO:0000313" key="9">
    <source>
        <dbReference type="EMBL" id="RAM37381.1"/>
    </source>
</evidence>
<accession>A0A328HGW0</accession>
<dbReference type="PROSITE" id="PS50110">
    <property type="entry name" value="RESPONSE_REGULATORY"/>
    <property type="match status" value="1"/>
</dbReference>
<keyword evidence="1 5" id="KW-0597">Phosphoprotein</keyword>
<dbReference type="GO" id="GO:0000976">
    <property type="term" value="F:transcription cis-regulatory region binding"/>
    <property type="evidence" value="ECO:0007669"/>
    <property type="project" value="TreeGrafter"/>
</dbReference>
<keyword evidence="2" id="KW-0805">Transcription regulation</keyword>
<organism evidence="9 10">
    <name type="scientific">Arthrobacter globiformis</name>
    <dbReference type="NCBI Taxonomy" id="1665"/>
    <lineage>
        <taxon>Bacteria</taxon>
        <taxon>Bacillati</taxon>
        <taxon>Actinomycetota</taxon>
        <taxon>Actinomycetes</taxon>
        <taxon>Micrococcales</taxon>
        <taxon>Micrococcaceae</taxon>
        <taxon>Arthrobacter</taxon>
    </lineage>
</organism>
<dbReference type="Pfam" id="PF00072">
    <property type="entry name" value="Response_reg"/>
    <property type="match status" value="1"/>
</dbReference>
<evidence type="ECO:0000259" key="8">
    <source>
        <dbReference type="PROSITE" id="PS51755"/>
    </source>
</evidence>
<proteinExistence type="predicted"/>
<dbReference type="InterPro" id="IPR011006">
    <property type="entry name" value="CheY-like_superfamily"/>
</dbReference>
<comment type="caution">
    <text evidence="9">The sequence shown here is derived from an EMBL/GenBank/DDBJ whole genome shotgun (WGS) entry which is preliminary data.</text>
</comment>
<dbReference type="InterPro" id="IPR036388">
    <property type="entry name" value="WH-like_DNA-bd_sf"/>
</dbReference>
<dbReference type="InterPro" id="IPR039420">
    <property type="entry name" value="WalR-like"/>
</dbReference>
<dbReference type="Pfam" id="PF00486">
    <property type="entry name" value="Trans_reg_C"/>
    <property type="match status" value="1"/>
</dbReference>
<dbReference type="SMART" id="SM00448">
    <property type="entry name" value="REC"/>
    <property type="match status" value="1"/>
</dbReference>
<gene>
    <name evidence="9" type="ORF">DBZ45_10865</name>
</gene>
<protein>
    <submittedName>
        <fullName evidence="9">DNA-binding response regulator</fullName>
    </submittedName>
</protein>
<evidence type="ECO:0000256" key="4">
    <source>
        <dbReference type="ARBA" id="ARBA00023163"/>
    </source>
</evidence>
<keyword evidence="3 6" id="KW-0238">DNA-binding</keyword>
<dbReference type="Gene3D" id="3.40.50.2300">
    <property type="match status" value="1"/>
</dbReference>
<dbReference type="GO" id="GO:0006355">
    <property type="term" value="P:regulation of DNA-templated transcription"/>
    <property type="evidence" value="ECO:0007669"/>
    <property type="project" value="InterPro"/>
</dbReference>
<evidence type="ECO:0000256" key="6">
    <source>
        <dbReference type="PROSITE-ProRule" id="PRU01091"/>
    </source>
</evidence>